<keyword evidence="1" id="KW-0472">Membrane</keyword>
<evidence type="ECO:0000313" key="3">
    <source>
        <dbReference type="Proteomes" id="UP000076962"/>
    </source>
</evidence>
<sequence length="55" mass="6370">MRFIFAVCISVLRRSMGVSVAWAVLGFRNSRVIVSNNVFCIIWYSSFFSIIVEYN</sequence>
<comment type="caution">
    <text evidence="2">The sequence shown here is derived from an EMBL/GenBank/DDBJ whole genome shotgun (WGS) entry which is preliminary data.</text>
</comment>
<dbReference type="AlphaFoldDB" id="A0A176RX94"/>
<name>A0A176RX94_9GAMM</name>
<accession>A0A176RX94</accession>
<keyword evidence="1" id="KW-1133">Transmembrane helix</keyword>
<organism evidence="2 3">
    <name type="scientific">Candidatus Thiomargarita nelsonii</name>
    <dbReference type="NCBI Taxonomy" id="1003181"/>
    <lineage>
        <taxon>Bacteria</taxon>
        <taxon>Pseudomonadati</taxon>
        <taxon>Pseudomonadota</taxon>
        <taxon>Gammaproteobacteria</taxon>
        <taxon>Thiotrichales</taxon>
        <taxon>Thiotrichaceae</taxon>
        <taxon>Thiomargarita</taxon>
    </lineage>
</organism>
<dbReference type="Proteomes" id="UP000076962">
    <property type="component" value="Unassembled WGS sequence"/>
</dbReference>
<reference evidence="2 3" key="1">
    <citation type="submission" date="2016-05" db="EMBL/GenBank/DDBJ databases">
        <title>Single-cell genome of chain-forming Candidatus Thiomargarita nelsonii and comparison to other large sulfur-oxidizing bacteria.</title>
        <authorList>
            <person name="Winkel M."/>
            <person name="Salman V."/>
            <person name="Woyke T."/>
            <person name="Schulz-Vogt H."/>
            <person name="Richter M."/>
            <person name="Flood B."/>
            <person name="Bailey J."/>
            <person name="Amann R."/>
            <person name="Mussmann M."/>
        </authorList>
    </citation>
    <scope>NUCLEOTIDE SEQUENCE [LARGE SCALE GENOMIC DNA]</scope>
    <source>
        <strain evidence="2 3">THI036</strain>
    </source>
</reference>
<proteinExistence type="predicted"/>
<keyword evidence="3" id="KW-1185">Reference proteome</keyword>
<feature type="transmembrane region" description="Helical" evidence="1">
    <location>
        <begin position="33"/>
        <end position="52"/>
    </location>
</feature>
<protein>
    <submittedName>
        <fullName evidence="2">Membrane protein</fullName>
    </submittedName>
</protein>
<evidence type="ECO:0000256" key="1">
    <source>
        <dbReference type="SAM" id="Phobius"/>
    </source>
</evidence>
<gene>
    <name evidence="2" type="ORF">THIOM_003911</name>
</gene>
<evidence type="ECO:0000313" key="2">
    <source>
        <dbReference type="EMBL" id="OAD20393.1"/>
    </source>
</evidence>
<keyword evidence="1" id="KW-0812">Transmembrane</keyword>
<dbReference type="EMBL" id="LUTY01002410">
    <property type="protein sequence ID" value="OAD20393.1"/>
    <property type="molecule type" value="Genomic_DNA"/>
</dbReference>